<proteinExistence type="inferred from homology"/>
<evidence type="ECO:0008006" key="12">
    <source>
        <dbReference type="Google" id="ProtNLM"/>
    </source>
</evidence>
<dbReference type="InterPro" id="IPR043604">
    <property type="entry name" value="DUF883_N"/>
</dbReference>
<dbReference type="InterPro" id="IPR043605">
    <property type="entry name" value="DUF883_C"/>
</dbReference>
<name>A0A261UIX2_9BORD</name>
<comment type="similarity">
    <text evidence="2">Belongs to the ElaB/YgaM/YqjD family.</text>
</comment>
<dbReference type="AlphaFoldDB" id="A0A261UIX2"/>
<evidence type="ECO:0000256" key="6">
    <source>
        <dbReference type="ARBA" id="ARBA00022989"/>
    </source>
</evidence>
<feature type="domain" description="DUF883" evidence="9">
    <location>
        <begin position="79"/>
        <end position="106"/>
    </location>
</feature>
<evidence type="ECO:0000256" key="3">
    <source>
        <dbReference type="ARBA" id="ARBA00022475"/>
    </source>
</evidence>
<dbReference type="OrthoDB" id="8640387at2"/>
<reference evidence="11" key="1">
    <citation type="submission" date="2017-05" db="EMBL/GenBank/DDBJ databases">
        <title>Complete and WGS of Bordetella genogroups.</title>
        <authorList>
            <person name="Spilker T."/>
            <person name="Lipuma J."/>
        </authorList>
    </citation>
    <scope>NUCLEOTIDE SEQUENCE [LARGE SCALE GENOMIC DNA]</scope>
    <source>
        <strain evidence="11">AU8856</strain>
    </source>
</reference>
<dbReference type="InterPro" id="IPR010279">
    <property type="entry name" value="YqjD/ElaB"/>
</dbReference>
<dbReference type="GO" id="GO:0043022">
    <property type="term" value="F:ribosome binding"/>
    <property type="evidence" value="ECO:0007669"/>
    <property type="project" value="InterPro"/>
</dbReference>
<evidence type="ECO:0000313" key="11">
    <source>
        <dbReference type="Proteomes" id="UP000215767"/>
    </source>
</evidence>
<evidence type="ECO:0000313" key="10">
    <source>
        <dbReference type="EMBL" id="OZI61322.1"/>
    </source>
</evidence>
<evidence type="ECO:0000259" key="9">
    <source>
        <dbReference type="Pfam" id="PF19029"/>
    </source>
</evidence>
<evidence type="ECO:0000256" key="4">
    <source>
        <dbReference type="ARBA" id="ARBA00022519"/>
    </source>
</evidence>
<evidence type="ECO:0000256" key="7">
    <source>
        <dbReference type="ARBA" id="ARBA00023136"/>
    </source>
</evidence>
<evidence type="ECO:0000256" key="2">
    <source>
        <dbReference type="ARBA" id="ARBA00010423"/>
    </source>
</evidence>
<dbReference type="Proteomes" id="UP000215767">
    <property type="component" value="Unassembled WGS sequence"/>
</dbReference>
<keyword evidence="3" id="KW-1003">Cell membrane</keyword>
<dbReference type="EMBL" id="NEVS01000004">
    <property type="protein sequence ID" value="OZI61322.1"/>
    <property type="molecule type" value="Genomic_DNA"/>
</dbReference>
<keyword evidence="7" id="KW-0472">Membrane</keyword>
<evidence type="ECO:0000256" key="1">
    <source>
        <dbReference type="ARBA" id="ARBA00004377"/>
    </source>
</evidence>
<protein>
    <recommendedName>
        <fullName evidence="12">DUF883 domain-containing protein</fullName>
    </recommendedName>
</protein>
<dbReference type="Pfam" id="PF19029">
    <property type="entry name" value="DUF883_C"/>
    <property type="match status" value="1"/>
</dbReference>
<evidence type="ECO:0000256" key="5">
    <source>
        <dbReference type="ARBA" id="ARBA00022692"/>
    </source>
</evidence>
<keyword evidence="5" id="KW-0812">Transmembrane</keyword>
<keyword evidence="6" id="KW-1133">Transmembrane helix</keyword>
<comment type="subcellular location">
    <subcellularLocation>
        <location evidence="1">Cell inner membrane</location>
        <topology evidence="1">Single-pass membrane protein</topology>
    </subcellularLocation>
</comment>
<feature type="domain" description="DUF883" evidence="8">
    <location>
        <begin position="16"/>
        <end position="59"/>
    </location>
</feature>
<sequence length="112" mass="12337">MKSNSHSAELLAGKEKVATSLRELMAGTEELLRSTASYTGEEIERARQRLKTQLENARSMAGSWESTAAERYRYVADATDEYVHENAWKSIGIAAVLGLLLGACLSSSNDRR</sequence>
<evidence type="ECO:0000259" key="8">
    <source>
        <dbReference type="Pfam" id="PF05957"/>
    </source>
</evidence>
<comment type="caution">
    <text evidence="10">The sequence shown here is derived from an EMBL/GenBank/DDBJ whole genome shotgun (WGS) entry which is preliminary data.</text>
</comment>
<dbReference type="GO" id="GO:0005886">
    <property type="term" value="C:plasma membrane"/>
    <property type="evidence" value="ECO:0007669"/>
    <property type="project" value="UniProtKB-SubCell"/>
</dbReference>
<keyword evidence="4" id="KW-0997">Cell inner membrane</keyword>
<dbReference type="PANTHER" id="PTHR35893:SF3">
    <property type="entry name" value="INNER MEMBRANE PROTEIN"/>
    <property type="match status" value="1"/>
</dbReference>
<dbReference type="PANTHER" id="PTHR35893">
    <property type="entry name" value="INNER MEMBRANE PROTEIN-RELATED"/>
    <property type="match status" value="1"/>
</dbReference>
<dbReference type="RefSeq" id="WP_094842728.1">
    <property type="nucleotide sequence ID" value="NZ_NEVS01000004.1"/>
</dbReference>
<organism evidence="10 11">
    <name type="scientific">Bordetella genomosp. 11</name>
    <dbReference type="NCBI Taxonomy" id="1416808"/>
    <lineage>
        <taxon>Bacteria</taxon>
        <taxon>Pseudomonadati</taxon>
        <taxon>Pseudomonadota</taxon>
        <taxon>Betaproteobacteria</taxon>
        <taxon>Burkholderiales</taxon>
        <taxon>Alcaligenaceae</taxon>
        <taxon>Bordetella</taxon>
    </lineage>
</organism>
<keyword evidence="11" id="KW-1185">Reference proteome</keyword>
<gene>
    <name evidence="10" type="ORF">CAL28_18565</name>
</gene>
<dbReference type="Pfam" id="PF05957">
    <property type="entry name" value="DUF883"/>
    <property type="match status" value="1"/>
</dbReference>
<accession>A0A261UIX2</accession>